<evidence type="ECO:0000256" key="5">
    <source>
        <dbReference type="ARBA" id="ARBA00022801"/>
    </source>
</evidence>
<dbReference type="InterPro" id="IPR051708">
    <property type="entry name" value="Plant_Aspart_Prot_A1"/>
</dbReference>
<evidence type="ECO:0000256" key="8">
    <source>
        <dbReference type="RuleBase" id="RU000454"/>
    </source>
</evidence>
<keyword evidence="11" id="KW-1185">Reference proteome</keyword>
<dbReference type="SUPFAM" id="SSF50630">
    <property type="entry name" value="Acid proteases"/>
    <property type="match status" value="1"/>
</dbReference>
<dbReference type="FunFam" id="2.40.70.10:FF:000016">
    <property type="entry name" value="Probable aspartic protease At2g35615"/>
    <property type="match status" value="1"/>
</dbReference>
<feature type="domain" description="Peptidase A1" evidence="10">
    <location>
        <begin position="110"/>
        <end position="453"/>
    </location>
</feature>
<dbReference type="PRINTS" id="PR00792">
    <property type="entry name" value="PEPSIN"/>
</dbReference>
<reference evidence="12" key="1">
    <citation type="submission" date="2025-08" db="UniProtKB">
        <authorList>
            <consortium name="RefSeq"/>
        </authorList>
    </citation>
    <scope>IDENTIFICATION</scope>
    <source>
        <strain evidence="12">OHB3-1</strain>
    </source>
</reference>
<dbReference type="PANTHER" id="PTHR47967">
    <property type="entry name" value="OS07G0603500 PROTEIN-RELATED"/>
    <property type="match status" value="1"/>
</dbReference>
<dbReference type="AlphaFoldDB" id="A0A6J1DKZ2"/>
<evidence type="ECO:0000256" key="9">
    <source>
        <dbReference type="SAM" id="Phobius"/>
    </source>
</evidence>
<dbReference type="FunFam" id="2.40.70.10:FF:000029">
    <property type="entry name" value="Aspartyl protease family protein"/>
    <property type="match status" value="1"/>
</dbReference>
<dbReference type="Pfam" id="PF14541">
    <property type="entry name" value="TAXi_C"/>
    <property type="match status" value="1"/>
</dbReference>
<dbReference type="InterPro" id="IPR034161">
    <property type="entry name" value="Pepsin-like_plant"/>
</dbReference>
<dbReference type="InterPro" id="IPR032799">
    <property type="entry name" value="TAXi_C"/>
</dbReference>
<dbReference type="RefSeq" id="XP_022154910.1">
    <property type="nucleotide sequence ID" value="XM_022299218.1"/>
</dbReference>
<comment type="similarity">
    <text evidence="1 8">Belongs to the peptidase A1 family.</text>
</comment>
<dbReference type="Pfam" id="PF14543">
    <property type="entry name" value="TAXi_N"/>
    <property type="match status" value="1"/>
</dbReference>
<dbReference type="GO" id="GO:0006508">
    <property type="term" value="P:proteolysis"/>
    <property type="evidence" value="ECO:0007669"/>
    <property type="project" value="UniProtKB-KW"/>
</dbReference>
<keyword evidence="9" id="KW-1133">Transmembrane helix</keyword>
<dbReference type="GO" id="GO:0005576">
    <property type="term" value="C:extracellular region"/>
    <property type="evidence" value="ECO:0007669"/>
    <property type="project" value="TreeGrafter"/>
</dbReference>
<dbReference type="KEGG" id="mcha:111022058"/>
<evidence type="ECO:0000256" key="2">
    <source>
        <dbReference type="ARBA" id="ARBA00022670"/>
    </source>
</evidence>
<keyword evidence="2 8" id="KW-0645">Protease</keyword>
<dbReference type="CDD" id="cd05476">
    <property type="entry name" value="pepsin_A_like_plant"/>
    <property type="match status" value="1"/>
</dbReference>
<dbReference type="PROSITE" id="PS51767">
    <property type="entry name" value="PEPTIDASE_A1"/>
    <property type="match status" value="1"/>
</dbReference>
<dbReference type="InterPro" id="IPR021109">
    <property type="entry name" value="Peptidase_aspartic_dom_sf"/>
</dbReference>
<dbReference type="Gene3D" id="2.40.70.10">
    <property type="entry name" value="Acid Proteases"/>
    <property type="match status" value="2"/>
</dbReference>
<gene>
    <name evidence="12" type="primary">LOC111022058</name>
</gene>
<dbReference type="Proteomes" id="UP000504603">
    <property type="component" value="Unplaced"/>
</dbReference>
<proteinExistence type="inferred from homology"/>
<feature type="transmembrane region" description="Helical" evidence="9">
    <location>
        <begin position="12"/>
        <end position="33"/>
    </location>
</feature>
<evidence type="ECO:0000256" key="4">
    <source>
        <dbReference type="ARBA" id="ARBA00022750"/>
    </source>
</evidence>
<evidence type="ECO:0000256" key="6">
    <source>
        <dbReference type="ARBA" id="ARBA00023180"/>
    </source>
</evidence>
<keyword evidence="4 8" id="KW-0064">Aspartyl protease</keyword>
<organism evidence="11 12">
    <name type="scientific">Momordica charantia</name>
    <name type="common">Bitter gourd</name>
    <name type="synonym">Balsam pear</name>
    <dbReference type="NCBI Taxonomy" id="3673"/>
    <lineage>
        <taxon>Eukaryota</taxon>
        <taxon>Viridiplantae</taxon>
        <taxon>Streptophyta</taxon>
        <taxon>Embryophyta</taxon>
        <taxon>Tracheophyta</taxon>
        <taxon>Spermatophyta</taxon>
        <taxon>Magnoliopsida</taxon>
        <taxon>eudicotyledons</taxon>
        <taxon>Gunneridae</taxon>
        <taxon>Pentapetalae</taxon>
        <taxon>rosids</taxon>
        <taxon>fabids</taxon>
        <taxon>Cucurbitales</taxon>
        <taxon>Cucurbitaceae</taxon>
        <taxon>Momordiceae</taxon>
        <taxon>Momordica</taxon>
    </lineage>
</organism>
<dbReference type="PROSITE" id="PS00141">
    <property type="entry name" value="ASP_PROTEASE"/>
    <property type="match status" value="1"/>
</dbReference>
<dbReference type="InterPro" id="IPR032861">
    <property type="entry name" value="TAXi_N"/>
</dbReference>
<evidence type="ECO:0000256" key="7">
    <source>
        <dbReference type="PIRSR" id="PIRSR601461-1"/>
    </source>
</evidence>
<keyword evidence="6" id="KW-0325">Glycoprotein</keyword>
<sequence length="460" mass="49423">MLDSLCSVRYPIVLVAVLATLFFIDLTVSSSTLSRRALQQQKLLNNGFRMRLHHVDHHVKNLTRFERLQRGAARGRNRLQRLNAMVLAAAGGAAVGDQVQAPVVAGNGEFLMKLAIGSPPKSFSAIMDTGSDLIWTQCKPCQQCFDQSTPIFDPKESSSFSKLSCSSELCGALPTSACSNDGCEYLYTYGDYSSTHGLLGAETFTFGDPGEDQVSISEIGFGCGDDNEGDGFSQGAGLVGLGRGPLSLVSQLKEQKFAYCLTPIDDSKPSSLLMGSLANVKPKKSQDEIKTTPLIRNPSQPSFYYLSLEGISVGGSHLAIPQPTFELRDDGSGGVIIDSGTTITYIDKSAFTLLKKEFIAQMKLPVDDSGTGGLDLCFKLPSEATQVEVPKLTFHFKDADLELPGENYMIGDSAAGLLCLAIGSSSGMSIFGNLQQQNFMVVHDLQEETISFVPTQCDGI</sequence>
<evidence type="ECO:0000313" key="11">
    <source>
        <dbReference type="Proteomes" id="UP000504603"/>
    </source>
</evidence>
<keyword evidence="9" id="KW-0472">Membrane</keyword>
<dbReference type="InterPro" id="IPR001969">
    <property type="entry name" value="Aspartic_peptidase_AS"/>
</dbReference>
<dbReference type="InterPro" id="IPR001461">
    <property type="entry name" value="Aspartic_peptidase_A1"/>
</dbReference>
<evidence type="ECO:0000256" key="1">
    <source>
        <dbReference type="ARBA" id="ARBA00007447"/>
    </source>
</evidence>
<accession>A0A6J1DKZ2</accession>
<name>A0A6J1DKZ2_MOMCH</name>
<keyword evidence="9" id="KW-0812">Transmembrane</keyword>
<evidence type="ECO:0000313" key="12">
    <source>
        <dbReference type="RefSeq" id="XP_022154910.1"/>
    </source>
</evidence>
<evidence type="ECO:0000256" key="3">
    <source>
        <dbReference type="ARBA" id="ARBA00022729"/>
    </source>
</evidence>
<dbReference type="OrthoDB" id="660550at2759"/>
<dbReference type="GO" id="GO:0004190">
    <property type="term" value="F:aspartic-type endopeptidase activity"/>
    <property type="evidence" value="ECO:0007669"/>
    <property type="project" value="UniProtKB-KW"/>
</dbReference>
<dbReference type="PANTHER" id="PTHR47967:SF23">
    <property type="entry name" value="OS04G0448300 PROTEIN"/>
    <property type="match status" value="1"/>
</dbReference>
<keyword evidence="3" id="KW-0732">Signal</keyword>
<feature type="active site" evidence="7">
    <location>
        <position position="338"/>
    </location>
</feature>
<evidence type="ECO:0000259" key="10">
    <source>
        <dbReference type="PROSITE" id="PS51767"/>
    </source>
</evidence>
<dbReference type="InterPro" id="IPR033121">
    <property type="entry name" value="PEPTIDASE_A1"/>
</dbReference>
<keyword evidence="5 8" id="KW-0378">Hydrolase</keyword>
<dbReference type="GeneID" id="111022058"/>
<feature type="active site" evidence="7">
    <location>
        <position position="128"/>
    </location>
</feature>
<protein>
    <submittedName>
        <fullName evidence="12">Aspartic proteinase nepenthesin-1</fullName>
    </submittedName>
</protein>